<proteinExistence type="predicted"/>
<sequence length="208" mass="22972">MAFPEISCSKLDNFDTISLHPSITFDIPSTTKRPLPIRSQPTNLPSNHLAMKDLSQPIHPRDLTSRLARIKKSHSLPNNGDALSRLPGVSRVGTTSSTSSSDSFPRLPVFSKSTTMSTTTSGEFSRPEDTGTEPTAKGHGHSVEVGQEQFSKPRAGERRKRKSNESAKNVPEFQYYGRHANTWLFNDFSITDSVKKGWGKLLSGKNDE</sequence>
<dbReference type="Proteomes" id="UP000799291">
    <property type="component" value="Unassembled WGS sequence"/>
</dbReference>
<keyword evidence="3" id="KW-1185">Reference proteome</keyword>
<protein>
    <submittedName>
        <fullName evidence="2">Uncharacterized protein</fullName>
    </submittedName>
</protein>
<dbReference type="EMBL" id="MU005624">
    <property type="protein sequence ID" value="KAF2677253.1"/>
    <property type="molecule type" value="Genomic_DNA"/>
</dbReference>
<feature type="compositionally biased region" description="Low complexity" evidence="1">
    <location>
        <begin position="111"/>
        <end position="121"/>
    </location>
</feature>
<evidence type="ECO:0000313" key="2">
    <source>
        <dbReference type="EMBL" id="KAF2677253.1"/>
    </source>
</evidence>
<reference evidence="2" key="1">
    <citation type="journal article" date="2020" name="Stud. Mycol.">
        <title>101 Dothideomycetes genomes: a test case for predicting lifestyles and emergence of pathogens.</title>
        <authorList>
            <person name="Haridas S."/>
            <person name="Albert R."/>
            <person name="Binder M."/>
            <person name="Bloem J."/>
            <person name="Labutti K."/>
            <person name="Salamov A."/>
            <person name="Andreopoulos B."/>
            <person name="Baker S."/>
            <person name="Barry K."/>
            <person name="Bills G."/>
            <person name="Bluhm B."/>
            <person name="Cannon C."/>
            <person name="Castanera R."/>
            <person name="Culley D."/>
            <person name="Daum C."/>
            <person name="Ezra D."/>
            <person name="Gonzalez J."/>
            <person name="Henrissat B."/>
            <person name="Kuo A."/>
            <person name="Liang C."/>
            <person name="Lipzen A."/>
            <person name="Lutzoni F."/>
            <person name="Magnuson J."/>
            <person name="Mondo S."/>
            <person name="Nolan M."/>
            <person name="Ohm R."/>
            <person name="Pangilinan J."/>
            <person name="Park H.-J."/>
            <person name="Ramirez L."/>
            <person name="Alfaro M."/>
            <person name="Sun H."/>
            <person name="Tritt A."/>
            <person name="Yoshinaga Y."/>
            <person name="Zwiers L.-H."/>
            <person name="Turgeon B."/>
            <person name="Goodwin S."/>
            <person name="Spatafora J."/>
            <person name="Crous P."/>
            <person name="Grigoriev I."/>
        </authorList>
    </citation>
    <scope>NUCLEOTIDE SEQUENCE</scope>
    <source>
        <strain evidence="2">CBS 122367</strain>
    </source>
</reference>
<evidence type="ECO:0000313" key="3">
    <source>
        <dbReference type="Proteomes" id="UP000799291"/>
    </source>
</evidence>
<dbReference type="OrthoDB" id="5089392at2759"/>
<evidence type="ECO:0000256" key="1">
    <source>
        <dbReference type="SAM" id="MobiDB-lite"/>
    </source>
</evidence>
<accession>A0A6G1IGZ5</accession>
<feature type="compositionally biased region" description="Low complexity" evidence="1">
    <location>
        <begin position="94"/>
        <end position="103"/>
    </location>
</feature>
<gene>
    <name evidence="2" type="ORF">K458DRAFT_424115</name>
</gene>
<feature type="region of interest" description="Disordered" evidence="1">
    <location>
        <begin position="73"/>
        <end position="170"/>
    </location>
</feature>
<name>A0A6G1IGZ5_9PLEO</name>
<organism evidence="2 3">
    <name type="scientific">Lentithecium fluviatile CBS 122367</name>
    <dbReference type="NCBI Taxonomy" id="1168545"/>
    <lineage>
        <taxon>Eukaryota</taxon>
        <taxon>Fungi</taxon>
        <taxon>Dikarya</taxon>
        <taxon>Ascomycota</taxon>
        <taxon>Pezizomycotina</taxon>
        <taxon>Dothideomycetes</taxon>
        <taxon>Pleosporomycetidae</taxon>
        <taxon>Pleosporales</taxon>
        <taxon>Massarineae</taxon>
        <taxon>Lentitheciaceae</taxon>
        <taxon>Lentithecium</taxon>
    </lineage>
</organism>
<dbReference type="AlphaFoldDB" id="A0A6G1IGZ5"/>